<dbReference type="Proteomes" id="UP001273166">
    <property type="component" value="Unassembled WGS sequence"/>
</dbReference>
<name>A0AAJ0GXP6_9PEZI</name>
<evidence type="ECO:0000313" key="3">
    <source>
        <dbReference type="Proteomes" id="UP001273166"/>
    </source>
</evidence>
<keyword evidence="1" id="KW-0732">Signal</keyword>
<gene>
    <name evidence="2" type="ORF">B0T15DRAFT_530746</name>
</gene>
<dbReference type="AlphaFoldDB" id="A0AAJ0GXP6"/>
<dbReference type="EMBL" id="JAUDZG010000003">
    <property type="protein sequence ID" value="KAK3307645.1"/>
    <property type="molecule type" value="Genomic_DNA"/>
</dbReference>
<organism evidence="2 3">
    <name type="scientific">Chaetomium strumarium</name>
    <dbReference type="NCBI Taxonomy" id="1170767"/>
    <lineage>
        <taxon>Eukaryota</taxon>
        <taxon>Fungi</taxon>
        <taxon>Dikarya</taxon>
        <taxon>Ascomycota</taxon>
        <taxon>Pezizomycotina</taxon>
        <taxon>Sordariomycetes</taxon>
        <taxon>Sordariomycetidae</taxon>
        <taxon>Sordariales</taxon>
        <taxon>Chaetomiaceae</taxon>
        <taxon>Chaetomium</taxon>
    </lineage>
</organism>
<protein>
    <submittedName>
        <fullName evidence="2">Uncharacterized protein</fullName>
    </submittedName>
</protein>
<keyword evidence="3" id="KW-1185">Reference proteome</keyword>
<feature type="signal peptide" evidence="1">
    <location>
        <begin position="1"/>
        <end position="19"/>
    </location>
</feature>
<dbReference type="GeneID" id="87888021"/>
<feature type="chain" id="PRO_5042614398" evidence="1">
    <location>
        <begin position="20"/>
        <end position="104"/>
    </location>
</feature>
<evidence type="ECO:0000256" key="1">
    <source>
        <dbReference type="SAM" id="SignalP"/>
    </source>
</evidence>
<dbReference type="RefSeq" id="XP_062723425.1">
    <property type="nucleotide sequence ID" value="XM_062869192.1"/>
</dbReference>
<evidence type="ECO:0000313" key="2">
    <source>
        <dbReference type="EMBL" id="KAK3307645.1"/>
    </source>
</evidence>
<sequence>MHASTIFIALAAFAGAALAESGKCHGQRLYCGRSLRNMGWTNDDIMAGVHKGSQWYPIDLGPNTIPDTLFECDGRSGDDALWYRSACADNGCHDAGAGHSDYCN</sequence>
<comment type="caution">
    <text evidence="2">The sequence shown here is derived from an EMBL/GenBank/DDBJ whole genome shotgun (WGS) entry which is preliminary data.</text>
</comment>
<reference evidence="2" key="2">
    <citation type="submission" date="2023-06" db="EMBL/GenBank/DDBJ databases">
        <authorList>
            <consortium name="Lawrence Berkeley National Laboratory"/>
            <person name="Mondo S.J."/>
            <person name="Hensen N."/>
            <person name="Bonometti L."/>
            <person name="Westerberg I."/>
            <person name="Brannstrom I.O."/>
            <person name="Guillou S."/>
            <person name="Cros-Aarteil S."/>
            <person name="Calhoun S."/>
            <person name="Haridas S."/>
            <person name="Kuo A."/>
            <person name="Pangilinan J."/>
            <person name="Riley R."/>
            <person name="Labutti K."/>
            <person name="Andreopoulos B."/>
            <person name="Lipzen A."/>
            <person name="Chen C."/>
            <person name="Yanf M."/>
            <person name="Daum C."/>
            <person name="Ng V."/>
            <person name="Clum A."/>
            <person name="Steindorff A."/>
            <person name="Ohm R."/>
            <person name="Martin F."/>
            <person name="Silar P."/>
            <person name="Natvig D."/>
            <person name="Lalanne C."/>
            <person name="Gautier V."/>
            <person name="Ament-Velasquez S.L."/>
            <person name="Kruys A."/>
            <person name="Hutchinson M.I."/>
            <person name="Powell A.J."/>
            <person name="Barry K."/>
            <person name="Miller A.N."/>
            <person name="Grigoriev I.V."/>
            <person name="Debuchy R."/>
            <person name="Gladieux P."/>
            <person name="Thoren M.H."/>
            <person name="Johannesson H."/>
        </authorList>
    </citation>
    <scope>NUCLEOTIDE SEQUENCE</scope>
    <source>
        <strain evidence="2">CBS 333.67</strain>
    </source>
</reference>
<reference evidence="2" key="1">
    <citation type="journal article" date="2023" name="Mol. Phylogenet. Evol.">
        <title>Genome-scale phylogeny and comparative genomics of the fungal order Sordariales.</title>
        <authorList>
            <person name="Hensen N."/>
            <person name="Bonometti L."/>
            <person name="Westerberg I."/>
            <person name="Brannstrom I.O."/>
            <person name="Guillou S."/>
            <person name="Cros-Aarteil S."/>
            <person name="Calhoun S."/>
            <person name="Haridas S."/>
            <person name="Kuo A."/>
            <person name="Mondo S."/>
            <person name="Pangilinan J."/>
            <person name="Riley R."/>
            <person name="LaButti K."/>
            <person name="Andreopoulos B."/>
            <person name="Lipzen A."/>
            <person name="Chen C."/>
            <person name="Yan M."/>
            <person name="Daum C."/>
            <person name="Ng V."/>
            <person name="Clum A."/>
            <person name="Steindorff A."/>
            <person name="Ohm R.A."/>
            <person name="Martin F."/>
            <person name="Silar P."/>
            <person name="Natvig D.O."/>
            <person name="Lalanne C."/>
            <person name="Gautier V."/>
            <person name="Ament-Velasquez S.L."/>
            <person name="Kruys A."/>
            <person name="Hutchinson M.I."/>
            <person name="Powell A.J."/>
            <person name="Barry K."/>
            <person name="Miller A.N."/>
            <person name="Grigoriev I.V."/>
            <person name="Debuchy R."/>
            <person name="Gladieux P."/>
            <person name="Hiltunen Thoren M."/>
            <person name="Johannesson H."/>
        </authorList>
    </citation>
    <scope>NUCLEOTIDE SEQUENCE</scope>
    <source>
        <strain evidence="2">CBS 333.67</strain>
    </source>
</reference>
<accession>A0AAJ0GXP6</accession>
<proteinExistence type="predicted"/>